<dbReference type="GO" id="GO:0035438">
    <property type="term" value="F:cyclic-di-GMP binding"/>
    <property type="evidence" value="ECO:0007669"/>
    <property type="project" value="InterPro"/>
</dbReference>
<evidence type="ECO:0000259" key="1">
    <source>
        <dbReference type="Pfam" id="PF07238"/>
    </source>
</evidence>
<keyword evidence="3" id="KW-1185">Reference proteome</keyword>
<dbReference type="AlphaFoldDB" id="A0A975Q145"/>
<organism evidence="2 3">
    <name type="scientific">Sphingobium phenoxybenzoativorans</name>
    <dbReference type="NCBI Taxonomy" id="1592790"/>
    <lineage>
        <taxon>Bacteria</taxon>
        <taxon>Pseudomonadati</taxon>
        <taxon>Pseudomonadota</taxon>
        <taxon>Alphaproteobacteria</taxon>
        <taxon>Sphingomonadales</taxon>
        <taxon>Sphingomonadaceae</taxon>
        <taxon>Sphingobium</taxon>
    </lineage>
</organism>
<dbReference type="EMBL" id="CP073910">
    <property type="protein sequence ID" value="QUT05038.1"/>
    <property type="molecule type" value="Genomic_DNA"/>
</dbReference>
<accession>A0A975Q145</accession>
<dbReference type="SUPFAM" id="SSF141371">
    <property type="entry name" value="PilZ domain-like"/>
    <property type="match status" value="1"/>
</dbReference>
<dbReference type="Pfam" id="PF07238">
    <property type="entry name" value="PilZ"/>
    <property type="match status" value="1"/>
</dbReference>
<gene>
    <name evidence="2" type="ORF">KFK14_18785</name>
</gene>
<dbReference type="KEGG" id="spph:KFK14_18785"/>
<dbReference type="RefSeq" id="WP_212608738.1">
    <property type="nucleotide sequence ID" value="NZ_CP073910.1"/>
</dbReference>
<dbReference type="Proteomes" id="UP000681425">
    <property type="component" value="Chromosome"/>
</dbReference>
<feature type="domain" description="PilZ" evidence="1">
    <location>
        <begin position="3"/>
        <end position="77"/>
    </location>
</feature>
<proteinExistence type="predicted"/>
<sequence length="94" mass="9930">MHRAGQRIDVAIDVTLLRGGKQVRARLINLSATGVNAVAAFAPGPKEAVQILWNGKALPCHVVWARANSFGLAFDRPLAPSILASFVDSAGKPD</sequence>
<dbReference type="InterPro" id="IPR009875">
    <property type="entry name" value="PilZ_domain"/>
</dbReference>
<evidence type="ECO:0000313" key="3">
    <source>
        <dbReference type="Proteomes" id="UP000681425"/>
    </source>
</evidence>
<name>A0A975Q145_9SPHN</name>
<evidence type="ECO:0000313" key="2">
    <source>
        <dbReference type="EMBL" id="QUT05038.1"/>
    </source>
</evidence>
<protein>
    <submittedName>
        <fullName evidence="2">PilZ domain-containing protein</fullName>
    </submittedName>
</protein>
<reference evidence="2" key="1">
    <citation type="submission" date="2021-04" db="EMBL/GenBank/DDBJ databases">
        <title>Isolation of p-tert-butylphenol degrading bacteria Sphingobium phenoxybenzoativorans Tas13 from active sludge.</title>
        <authorList>
            <person name="Li Y."/>
        </authorList>
    </citation>
    <scope>NUCLEOTIDE SEQUENCE</scope>
    <source>
        <strain evidence="2">Tas13</strain>
    </source>
</reference>